<dbReference type="Gene3D" id="3.20.20.70">
    <property type="entry name" value="Aldolase class I"/>
    <property type="match status" value="1"/>
</dbReference>
<dbReference type="FunFam" id="3.20.20.70:FF:000024">
    <property type="entry name" value="Indole-3-glycerol phosphate synthase"/>
    <property type="match status" value="1"/>
</dbReference>
<dbReference type="RefSeq" id="WP_237383924.1">
    <property type="nucleotide sequence ID" value="NZ_CP071793.1"/>
</dbReference>
<dbReference type="Pfam" id="PF00218">
    <property type="entry name" value="IGPS"/>
    <property type="match status" value="1"/>
</dbReference>
<evidence type="ECO:0000313" key="11">
    <source>
        <dbReference type="Proteomes" id="UP000663929"/>
    </source>
</evidence>
<dbReference type="AlphaFoldDB" id="A0A8A4TWF7"/>
<dbReference type="PANTHER" id="PTHR22854:SF2">
    <property type="entry name" value="INDOLE-3-GLYCEROL-PHOSPHATE SYNTHASE"/>
    <property type="match status" value="1"/>
</dbReference>
<evidence type="ECO:0000256" key="5">
    <source>
        <dbReference type="ARBA" id="ARBA00022822"/>
    </source>
</evidence>
<evidence type="ECO:0000256" key="6">
    <source>
        <dbReference type="ARBA" id="ARBA00023141"/>
    </source>
</evidence>
<dbReference type="NCBIfam" id="NF001377">
    <property type="entry name" value="PRK00278.2-4"/>
    <property type="match status" value="1"/>
</dbReference>
<comment type="similarity">
    <text evidence="8">Belongs to the TrpC family.</text>
</comment>
<keyword evidence="4 8" id="KW-0210">Decarboxylase</keyword>
<feature type="domain" description="Indole-3-glycerol phosphate synthase" evidence="9">
    <location>
        <begin position="4"/>
        <end position="257"/>
    </location>
</feature>
<accession>A0A8A4TWF7</accession>
<reference evidence="10" key="1">
    <citation type="submission" date="2021-03" db="EMBL/GenBank/DDBJ databases">
        <title>Acanthopleuribacteraceae sp. M133.</title>
        <authorList>
            <person name="Wang G."/>
        </authorList>
    </citation>
    <scope>NUCLEOTIDE SEQUENCE</scope>
    <source>
        <strain evidence="10">M133</strain>
    </source>
</reference>
<proteinExistence type="inferred from homology"/>
<dbReference type="GO" id="GO:0000162">
    <property type="term" value="P:L-tryptophan biosynthetic process"/>
    <property type="evidence" value="ECO:0007669"/>
    <property type="project" value="UniProtKB-UniRule"/>
</dbReference>
<evidence type="ECO:0000256" key="4">
    <source>
        <dbReference type="ARBA" id="ARBA00022793"/>
    </source>
</evidence>
<evidence type="ECO:0000259" key="9">
    <source>
        <dbReference type="Pfam" id="PF00218"/>
    </source>
</evidence>
<dbReference type="HAMAP" id="MF_00134_B">
    <property type="entry name" value="IGPS_B"/>
    <property type="match status" value="1"/>
</dbReference>
<dbReference type="KEGG" id="scor:J3U87_15345"/>
<keyword evidence="5 8" id="KW-0822">Tryptophan biosynthesis</keyword>
<keyword evidence="11" id="KW-1185">Reference proteome</keyword>
<keyword evidence="3 8" id="KW-0028">Amino-acid biosynthesis</keyword>
<dbReference type="InterPro" id="IPR013798">
    <property type="entry name" value="Indole-3-glycerol_P_synth_dom"/>
</dbReference>
<keyword evidence="6 8" id="KW-0057">Aromatic amino acid biosynthesis</keyword>
<dbReference type="InterPro" id="IPR011060">
    <property type="entry name" value="RibuloseP-bd_barrel"/>
</dbReference>
<evidence type="ECO:0000256" key="7">
    <source>
        <dbReference type="ARBA" id="ARBA00023239"/>
    </source>
</evidence>
<dbReference type="InterPro" id="IPR001468">
    <property type="entry name" value="Indole-3-GlycerolPSynthase_CS"/>
</dbReference>
<dbReference type="InterPro" id="IPR013785">
    <property type="entry name" value="Aldolase_TIM"/>
</dbReference>
<dbReference type="Proteomes" id="UP000663929">
    <property type="component" value="Chromosome"/>
</dbReference>
<evidence type="ECO:0000256" key="2">
    <source>
        <dbReference type="ARBA" id="ARBA00004696"/>
    </source>
</evidence>
<evidence type="ECO:0000256" key="8">
    <source>
        <dbReference type="HAMAP-Rule" id="MF_00134"/>
    </source>
</evidence>
<protein>
    <recommendedName>
        <fullName evidence="8">Indole-3-glycerol phosphate synthase</fullName>
        <shortName evidence="8">IGPS</shortName>
        <ecNumber evidence="8">4.1.1.48</ecNumber>
    </recommendedName>
</protein>
<dbReference type="CDD" id="cd00331">
    <property type="entry name" value="IGPS"/>
    <property type="match status" value="1"/>
</dbReference>
<dbReference type="PROSITE" id="PS00614">
    <property type="entry name" value="IGPS"/>
    <property type="match status" value="1"/>
</dbReference>
<comment type="catalytic activity">
    <reaction evidence="1 8">
        <text>1-(2-carboxyphenylamino)-1-deoxy-D-ribulose 5-phosphate + H(+) = (1S,2R)-1-C-(indol-3-yl)glycerol 3-phosphate + CO2 + H2O</text>
        <dbReference type="Rhea" id="RHEA:23476"/>
        <dbReference type="ChEBI" id="CHEBI:15377"/>
        <dbReference type="ChEBI" id="CHEBI:15378"/>
        <dbReference type="ChEBI" id="CHEBI:16526"/>
        <dbReference type="ChEBI" id="CHEBI:58613"/>
        <dbReference type="ChEBI" id="CHEBI:58866"/>
        <dbReference type="EC" id="4.1.1.48"/>
    </reaction>
</comment>
<dbReference type="SUPFAM" id="SSF51366">
    <property type="entry name" value="Ribulose-phoshate binding barrel"/>
    <property type="match status" value="1"/>
</dbReference>
<organism evidence="10 11">
    <name type="scientific">Sulfidibacter corallicola</name>
    <dbReference type="NCBI Taxonomy" id="2818388"/>
    <lineage>
        <taxon>Bacteria</taxon>
        <taxon>Pseudomonadati</taxon>
        <taxon>Acidobacteriota</taxon>
        <taxon>Holophagae</taxon>
        <taxon>Acanthopleuribacterales</taxon>
        <taxon>Acanthopleuribacteraceae</taxon>
        <taxon>Sulfidibacter</taxon>
    </lineage>
</organism>
<dbReference type="EMBL" id="CP071793">
    <property type="protein sequence ID" value="QTD53823.1"/>
    <property type="molecule type" value="Genomic_DNA"/>
</dbReference>
<evidence type="ECO:0000256" key="1">
    <source>
        <dbReference type="ARBA" id="ARBA00001633"/>
    </source>
</evidence>
<gene>
    <name evidence="8 10" type="primary">trpC</name>
    <name evidence="10" type="ORF">J3U87_15345</name>
</gene>
<dbReference type="UniPathway" id="UPA00035">
    <property type="reaction ID" value="UER00043"/>
</dbReference>
<dbReference type="EC" id="4.1.1.48" evidence="8"/>
<dbReference type="PANTHER" id="PTHR22854">
    <property type="entry name" value="TRYPTOPHAN BIOSYNTHESIS PROTEIN"/>
    <property type="match status" value="1"/>
</dbReference>
<sequence>MDILSQIVSRTRDILETRKRELPLADLEAAARARQRPHHALTAALAASTDPLVIAEFKRKSPSRPNINMEADPVAVAKAYAAGGAAAMSILTEPDFFAGSPDDLRKVADAVSIPLLRKDFVIDRYQLHEAKAWGADLVLLIARILEPSQLAELQAEARELGLETLCEIHNLDEYERVGDTPIDFLGVNCRDLKRFATNLDQLIDIVPHLPKATPWVAESGIHAPEDVARLHEVGYRAYLVGEYLMKSPDPSARLEELRTANRSSTSETAPPS</sequence>
<evidence type="ECO:0000256" key="3">
    <source>
        <dbReference type="ARBA" id="ARBA00022605"/>
    </source>
</evidence>
<keyword evidence="7 8" id="KW-0456">Lyase</keyword>
<comment type="pathway">
    <text evidence="2 8">Amino-acid biosynthesis; L-tryptophan biosynthesis; L-tryptophan from chorismate: step 4/5.</text>
</comment>
<evidence type="ECO:0000313" key="10">
    <source>
        <dbReference type="EMBL" id="QTD53823.1"/>
    </source>
</evidence>
<dbReference type="GO" id="GO:0004425">
    <property type="term" value="F:indole-3-glycerol-phosphate synthase activity"/>
    <property type="evidence" value="ECO:0007669"/>
    <property type="project" value="UniProtKB-UniRule"/>
</dbReference>
<dbReference type="GO" id="GO:0004640">
    <property type="term" value="F:phosphoribosylanthranilate isomerase activity"/>
    <property type="evidence" value="ECO:0007669"/>
    <property type="project" value="TreeGrafter"/>
</dbReference>
<name>A0A8A4TWF7_SULCO</name>
<dbReference type="InterPro" id="IPR045186">
    <property type="entry name" value="Indole-3-glycerol_P_synth"/>
</dbReference>